<protein>
    <submittedName>
        <fullName evidence="1">Uncharacterized protein</fullName>
    </submittedName>
</protein>
<sequence>MSAWACGKMRDGSDKMEMEKKLRIRNWNFQDRKLQCWEMESQLVFYGFSRKFGFG</sequence>
<evidence type="ECO:0000313" key="1">
    <source>
        <dbReference type="EMBL" id="GIY47347.1"/>
    </source>
</evidence>
<keyword evidence="2" id="KW-1185">Reference proteome</keyword>
<name>A0AAV4TPW0_CAEEX</name>
<accession>A0AAV4TPW0</accession>
<feature type="non-terminal residue" evidence="1">
    <location>
        <position position="55"/>
    </location>
</feature>
<dbReference type="Proteomes" id="UP001054945">
    <property type="component" value="Unassembled WGS sequence"/>
</dbReference>
<organism evidence="1 2">
    <name type="scientific">Caerostris extrusa</name>
    <name type="common">Bark spider</name>
    <name type="synonym">Caerostris bankana</name>
    <dbReference type="NCBI Taxonomy" id="172846"/>
    <lineage>
        <taxon>Eukaryota</taxon>
        <taxon>Metazoa</taxon>
        <taxon>Ecdysozoa</taxon>
        <taxon>Arthropoda</taxon>
        <taxon>Chelicerata</taxon>
        <taxon>Arachnida</taxon>
        <taxon>Araneae</taxon>
        <taxon>Araneomorphae</taxon>
        <taxon>Entelegynae</taxon>
        <taxon>Araneoidea</taxon>
        <taxon>Araneidae</taxon>
        <taxon>Caerostris</taxon>
    </lineage>
</organism>
<comment type="caution">
    <text evidence="1">The sequence shown here is derived from an EMBL/GenBank/DDBJ whole genome shotgun (WGS) entry which is preliminary data.</text>
</comment>
<proteinExistence type="predicted"/>
<evidence type="ECO:0000313" key="2">
    <source>
        <dbReference type="Proteomes" id="UP001054945"/>
    </source>
</evidence>
<dbReference type="EMBL" id="BPLR01011568">
    <property type="protein sequence ID" value="GIY47347.1"/>
    <property type="molecule type" value="Genomic_DNA"/>
</dbReference>
<gene>
    <name evidence="1" type="ORF">CEXT_780991</name>
</gene>
<reference evidence="1 2" key="1">
    <citation type="submission" date="2021-06" db="EMBL/GenBank/DDBJ databases">
        <title>Caerostris extrusa draft genome.</title>
        <authorList>
            <person name="Kono N."/>
            <person name="Arakawa K."/>
        </authorList>
    </citation>
    <scope>NUCLEOTIDE SEQUENCE [LARGE SCALE GENOMIC DNA]</scope>
</reference>
<dbReference type="AlphaFoldDB" id="A0AAV4TPW0"/>